<feature type="domain" description="Guanylate cyclase" evidence="2">
    <location>
        <begin position="1916"/>
        <end position="1974"/>
    </location>
</feature>
<feature type="compositionally biased region" description="Gly residues" evidence="1">
    <location>
        <begin position="1114"/>
        <end position="1134"/>
    </location>
</feature>
<feature type="region of interest" description="Disordered" evidence="1">
    <location>
        <begin position="444"/>
        <end position="465"/>
    </location>
</feature>
<feature type="region of interest" description="Disordered" evidence="1">
    <location>
        <begin position="2303"/>
        <end position="2386"/>
    </location>
</feature>
<feature type="region of interest" description="Disordered" evidence="1">
    <location>
        <begin position="733"/>
        <end position="759"/>
    </location>
</feature>
<feature type="compositionally biased region" description="Gly residues" evidence="1">
    <location>
        <begin position="456"/>
        <end position="465"/>
    </location>
</feature>
<feature type="compositionally biased region" description="Low complexity" evidence="1">
    <location>
        <begin position="733"/>
        <end position="750"/>
    </location>
</feature>
<feature type="region of interest" description="Disordered" evidence="1">
    <location>
        <begin position="1845"/>
        <end position="1867"/>
    </location>
</feature>
<evidence type="ECO:0000313" key="3">
    <source>
        <dbReference type="EMBL" id="KAG2486342.1"/>
    </source>
</evidence>
<gene>
    <name evidence="3" type="ORF">HYH03_015046</name>
</gene>
<dbReference type="PANTHER" id="PTHR43081">
    <property type="entry name" value="ADENYLATE CYCLASE, TERMINAL-DIFFERENTIATION SPECIFIC-RELATED"/>
    <property type="match status" value="1"/>
</dbReference>
<evidence type="ECO:0000256" key="1">
    <source>
        <dbReference type="SAM" id="MobiDB-lite"/>
    </source>
</evidence>
<dbReference type="PANTHER" id="PTHR43081:SF1">
    <property type="entry name" value="ADENYLATE CYCLASE, TERMINAL-DIFFERENTIATION SPECIFIC"/>
    <property type="match status" value="1"/>
</dbReference>
<feature type="region of interest" description="Disordered" evidence="1">
    <location>
        <begin position="1107"/>
        <end position="1134"/>
    </location>
</feature>
<feature type="region of interest" description="Disordered" evidence="1">
    <location>
        <begin position="2078"/>
        <end position="2104"/>
    </location>
</feature>
<dbReference type="InterPro" id="IPR029787">
    <property type="entry name" value="Nucleotide_cyclase"/>
</dbReference>
<organism evidence="3 4">
    <name type="scientific">Edaphochlamys debaryana</name>
    <dbReference type="NCBI Taxonomy" id="47281"/>
    <lineage>
        <taxon>Eukaryota</taxon>
        <taxon>Viridiplantae</taxon>
        <taxon>Chlorophyta</taxon>
        <taxon>core chlorophytes</taxon>
        <taxon>Chlorophyceae</taxon>
        <taxon>CS clade</taxon>
        <taxon>Chlamydomonadales</taxon>
        <taxon>Chlamydomonadales incertae sedis</taxon>
        <taxon>Edaphochlamys</taxon>
    </lineage>
</organism>
<dbReference type="GO" id="GO:0035556">
    <property type="term" value="P:intracellular signal transduction"/>
    <property type="evidence" value="ECO:0007669"/>
    <property type="project" value="InterPro"/>
</dbReference>
<dbReference type="Gene3D" id="3.30.70.1230">
    <property type="entry name" value="Nucleotide cyclase"/>
    <property type="match status" value="3"/>
</dbReference>
<dbReference type="SUPFAM" id="SSF55073">
    <property type="entry name" value="Nucleotide cyclase"/>
    <property type="match status" value="2"/>
</dbReference>
<feature type="region of interest" description="Disordered" evidence="1">
    <location>
        <begin position="154"/>
        <end position="173"/>
    </location>
</feature>
<dbReference type="Proteomes" id="UP000612055">
    <property type="component" value="Unassembled WGS sequence"/>
</dbReference>
<dbReference type="InterPro" id="IPR001054">
    <property type="entry name" value="A/G_cyclase"/>
</dbReference>
<dbReference type="EMBL" id="JAEHOE010000114">
    <property type="protein sequence ID" value="KAG2486342.1"/>
    <property type="molecule type" value="Genomic_DNA"/>
</dbReference>
<dbReference type="InterPro" id="IPR050697">
    <property type="entry name" value="Adenylyl/Guanylyl_Cyclase_3/4"/>
</dbReference>
<dbReference type="GO" id="GO:0009190">
    <property type="term" value="P:cyclic nucleotide biosynthetic process"/>
    <property type="evidence" value="ECO:0007669"/>
    <property type="project" value="InterPro"/>
</dbReference>
<keyword evidence="4" id="KW-1185">Reference proteome</keyword>
<evidence type="ECO:0000313" key="4">
    <source>
        <dbReference type="Proteomes" id="UP000612055"/>
    </source>
</evidence>
<dbReference type="OrthoDB" id="541711at2759"/>
<proteinExistence type="predicted"/>
<name>A0A836BRP6_9CHLO</name>
<sequence length="2677" mass="271623">MALPRASTFADAVCARFAACLGDVTALTTQLLAYSTRELSEAPTARVVQLLAQRCQSAGELRSLLLSISAQHQRLAVLLRAVLEACLARIQLVADALVLIAHAALPPSNGANATTASGVQTAEGALALLFVELLRLAEGDDAIPPPGGDPLHAAGACEGWDGGGSQQDGAPALNDHAGSTAVQVATAAADVAERLVAWAAERCPAALGLLCRGVAQRLLPVDCGLAASWAHRLLRRCFGASASGTSACACSDPAAAAAACAPWLLAVLGPAVLLHQAEGLLRGAAAAEDTALEGRLNSTVAGGRGAGGAVSSRPSSRGAAAAAPAAALLAALAALGGEGEEGVWGLLGRLLGSAVAGGGGGFGTGAHAGGAGGFAQSFLARGAGAGAGPGDLAGSAGPDLALACAALAAAEAVVAAACGGAICPSAASTEAAALTRAEALLRPLLLPGEPGPSGPHTGGGGGAGHHGVNSRFAAVARVLQAYTPHAACPQLLTVCERLLREATTAPASGQAGGGGGGGGAAGGAYLGAADRGLAAEVLAALRSRREHLGPAAGPGRAAAAGGGGAGAGGGAAAAVQGVGDPAFAVQCLEEFERRADHLKRMCGALQRPRWQSGAKPVLLQPTLDAAAARRRHRYLRAAAEVRLVTSSELAEWEELAEALGHDLEGEEGSEQGGGPAGGGPLADLLCRLPAMGPRLTHRTLGPVLAALEAALAAELFPGGASVSGEAATTRTAPGAAAAAGAGARSEAASTNGDSRPHDPTAVDRVVELVLQTFVAAEALEAAQALTAGGAAAGSLHATQRRQAHLGWQLAVAAVMCRFEPLHAPLAARLTALATEPGLAEGADEAAVLGVAAALAVMGSVRVVGGGGAARVEAAFTWRLPPREAGVGGGGGGGGGTGGAAVPVPGPSLAEAVLSALPLGPSPRVVRASATLLAAYLRHCTALGRWVLYDTTWPSSDAPHPAIGGGYAPRAITCGAPPRPPAAGALGPGGWPIAAPLGAPMAVSGGSAAAGPAAGPRFKGQPPGEAAGCLPLAALATAAWIERYAQAFGDHASAGGGAVSGCGRDADGDAGSGADGGCLRDALAACAAFRRSGLGRVLEAELQRLGPASSSGRAVGAGGPAGAAAGGEAAGGGGQGSGWWADEGVMVLLTLRSLRQGLPPPPRLCREQAVLIARHMGAGAGAGMDGRSVGMREQVEVGEEEDCWDVAPTAAKRAKAECRVEAKPANSTTCAAELARAIEESGSLKVASSVLKAVLEGPSCNSVNGEEESCHWGVQTLIITWLRYPSFFNGFLWQWIRDLRVDPAMSSVVEYLVFSDPNGLPSLGSFSSAMSLKDYMVVQQDQYTFTSSDLSGVPSNVRWNLLGTLKTAQQSPENACVDRSDPRGFMSPQSFLLTYYRKDALDLLFQRGAIHSPELPGDWDALIALLAAHRAAVAAGGSGGEGLPRHGLCVLTHADCGQLGDLWAAVAASVMQTNGTYQGYVYDTAASPSLAMPMANSAGWLYASEIVRQLMLYNAPDVDFDGHDLCTDISPFFGEAFDCVLTFNWDVVLTSLNMTALTARGFTIGVGPLPGSRRVLDRRPRSPTAGALVPCSPELCGLSANHDALYLSPHAATAARDRGLEALGPEPNLHPTDVPLRRCDGRVVAAQEAADVVAMLGAAPDALVNRAPYRVILHSLIRLMLLPPNPGFNASGIQMVGDMIDGRISGQYLQRLAATNAARAALGFAPTNWSADPSRYVRMRWWTALASPFNTSALAQAGVPDYAAQGLVRAAWHGLHSPNAAADASSPIYVNFVKWGLAQAGKLLEANNTKATAATDASKQLYDAMVMVNEAFGNELVRSTYDEAVDAVWTPPPPPPPEQGDTSSSSDTDRKLRAILGSVLGALAIALAVAFVVLRFRQRNRDLLGRVVAPHAGPGTTLLCTDIQNSTRLWEELNVPDMDLAIKLHHGTIRQLLSEHDGYESATEGDSFILAFRNPCSALNFAAACQLELMEEAWPEALLAHPDACPVTAEPRDVAALGAASSGSSLRATRAAPSSRCWRPFGAVASLWKRLTKAGSPQHANGDEAHNNVPNQILFGGSALSASTGGPAEERSYSHRRPSANLDDGGGSLYGSGAVPFEALRSLMTDELLVSRDTVRRRLSDLPESPLESRRTLEGGDLCSSGSNAVALGAAGFTLTTCSTWAKMLTAPLPPMVGGSQGMGPAPKRVLVFRGLRVRMGIHSGLPEGPFVTYNKVNSTFQYSGPFAEMAKLVCDAAPGGLVMLTDAAFARLRSGEPGAAGLGAAGVGHKAGALVVIYSGHHVLKEPKPPTAINSTASSGGGLDVKNTPGSASVAVTLEESAEARPAPDSSRALKPPAADSRLGRFFGGRRKRASLQPPPASARPHLPSEAGGPGVPLFLAVPAGLLSRFACSGPMRSLRQTQTGTLDAPTGTGVTVAFLKVIGASTLLADLPGPAARAIEAVERMACGLLGAAGGYLVEGGDGLMLAAFGLPLVGLEWALDVMEGLRGLAWEEELLSHELCEEVVTVAPTPSVANDGITPAAPDKSSLAGQPGYLREQLARSGSVRISAATRRTRDVGLRVKCGLAIGSVSHSLTVASGRLSYRGKVMNRAARIAGVAAAGQVLCSGAVWEAATAAGMPAVARAGIRSGTGRGIVGLSLGRVALKGISSPLEVVQVARAE</sequence>
<dbReference type="PROSITE" id="PS50125">
    <property type="entry name" value="GUANYLATE_CYCLASE_2"/>
    <property type="match status" value="1"/>
</dbReference>
<comment type="caution">
    <text evidence="3">The sequence shown here is derived from an EMBL/GenBank/DDBJ whole genome shotgun (WGS) entry which is preliminary data.</text>
</comment>
<evidence type="ECO:0000259" key="2">
    <source>
        <dbReference type="PROSITE" id="PS50125"/>
    </source>
</evidence>
<accession>A0A836BRP6</accession>
<protein>
    <recommendedName>
        <fullName evidence="2">Guanylate cyclase domain-containing protein</fullName>
    </recommendedName>
</protein>
<reference evidence="3" key="1">
    <citation type="journal article" date="2020" name="bioRxiv">
        <title>Comparative genomics of Chlamydomonas.</title>
        <authorList>
            <person name="Craig R.J."/>
            <person name="Hasan A.R."/>
            <person name="Ness R.W."/>
            <person name="Keightley P.D."/>
        </authorList>
    </citation>
    <scope>NUCLEOTIDE SEQUENCE</scope>
    <source>
        <strain evidence="3">CCAP 11/70</strain>
    </source>
</reference>